<dbReference type="Gene3D" id="3.40.50.2300">
    <property type="match status" value="1"/>
</dbReference>
<dbReference type="GO" id="GO:0000160">
    <property type="term" value="P:phosphorelay signal transduction system"/>
    <property type="evidence" value="ECO:0007669"/>
    <property type="project" value="InterPro"/>
</dbReference>
<accession>A0A1B1YPU4</accession>
<dbReference type="InterPro" id="IPR001789">
    <property type="entry name" value="Sig_transdc_resp-reg_receiver"/>
</dbReference>
<comment type="caution">
    <text evidence="1">Lacks conserved residue(s) required for the propagation of feature annotation.</text>
</comment>
<dbReference type="OrthoDB" id="8563041at2"/>
<evidence type="ECO:0000259" key="2">
    <source>
        <dbReference type="PROSITE" id="PS50110"/>
    </source>
</evidence>
<dbReference type="EMBL" id="CP014671">
    <property type="protein sequence ID" value="ANX02776.1"/>
    <property type="molecule type" value="Genomic_DNA"/>
</dbReference>
<dbReference type="InterPro" id="IPR011006">
    <property type="entry name" value="CheY-like_superfamily"/>
</dbReference>
<dbReference type="STRING" id="1810504.PG2T_00230"/>
<name>A0A1B1YPU4_9GAMM</name>
<dbReference type="PROSITE" id="PS50110">
    <property type="entry name" value="RESPONSE_REGULATORY"/>
    <property type="match status" value="1"/>
</dbReference>
<dbReference type="SUPFAM" id="SSF52172">
    <property type="entry name" value="CheY-like"/>
    <property type="match status" value="1"/>
</dbReference>
<dbReference type="RefSeq" id="WP_068802291.1">
    <property type="nucleotide sequence ID" value="NZ_CP014671.1"/>
</dbReference>
<dbReference type="Proteomes" id="UP000092952">
    <property type="component" value="Chromosome"/>
</dbReference>
<proteinExistence type="predicted"/>
<feature type="domain" description="Response regulatory" evidence="2">
    <location>
        <begin position="15"/>
        <end position="124"/>
    </location>
</feature>
<reference evidence="4" key="1">
    <citation type="submission" date="2016-03" db="EMBL/GenBank/DDBJ databases">
        <title>Complete genome sequence of Solimmundus cernigliae, representing a novel lineage of polycyclic aromatic hydrocarbon degraders within the Gammaproteobacteria.</title>
        <authorList>
            <person name="Singleton D.R."/>
            <person name="Dickey A.N."/>
            <person name="Scholl E.H."/>
            <person name="Wright F.A."/>
            <person name="Aitken M.D."/>
        </authorList>
    </citation>
    <scope>NUCLEOTIDE SEQUENCE [LARGE SCALE GENOMIC DNA]</scope>
    <source>
        <strain evidence="4">TR3.2</strain>
    </source>
</reference>
<protein>
    <recommendedName>
        <fullName evidence="2">Response regulatory domain-containing protein</fullName>
    </recommendedName>
</protein>
<dbReference type="KEGG" id="gbi:PG2T_00230"/>
<gene>
    <name evidence="3" type="ORF">PG2T_00230</name>
</gene>
<evidence type="ECO:0000256" key="1">
    <source>
        <dbReference type="PROSITE-ProRule" id="PRU00169"/>
    </source>
</evidence>
<evidence type="ECO:0000313" key="3">
    <source>
        <dbReference type="EMBL" id="ANX02776.1"/>
    </source>
</evidence>
<sequence>MQIGVDAARAVENRRVFVVDDDDITATVLQFMLQDENETHLLSDLAALATSPLTPDLLLVGVALLAAHGAPSALKTECGGARLLAVADRDAGTAAEWATSAGADGVLWKPLTVETVRRAVDRQLGRRTELHIPVAVR</sequence>
<organism evidence="3 4">
    <name type="scientific">Immundisolibacter cernigliae</name>
    <dbReference type="NCBI Taxonomy" id="1810504"/>
    <lineage>
        <taxon>Bacteria</taxon>
        <taxon>Pseudomonadati</taxon>
        <taxon>Pseudomonadota</taxon>
        <taxon>Gammaproteobacteria</taxon>
        <taxon>Immundisolibacterales</taxon>
        <taxon>Immundisolibacteraceae</taxon>
        <taxon>Immundisolibacter</taxon>
    </lineage>
</organism>
<evidence type="ECO:0000313" key="4">
    <source>
        <dbReference type="Proteomes" id="UP000092952"/>
    </source>
</evidence>
<dbReference type="InParanoid" id="A0A1B1YPU4"/>
<dbReference type="AlphaFoldDB" id="A0A1B1YPU4"/>
<keyword evidence="4" id="KW-1185">Reference proteome</keyword>